<reference evidence="3" key="1">
    <citation type="journal article" date="2014" name="Int. J. Syst. Evol. Microbiol.">
        <title>Complete genome sequence of Corynebacterium casei LMG S-19264T (=DSM 44701T), isolated from a smear-ripened cheese.</title>
        <authorList>
            <consortium name="US DOE Joint Genome Institute (JGI-PGF)"/>
            <person name="Walter F."/>
            <person name="Albersmeier A."/>
            <person name="Kalinowski J."/>
            <person name="Ruckert C."/>
        </authorList>
    </citation>
    <scope>NUCLEOTIDE SEQUENCE</scope>
    <source>
        <strain evidence="3">JCM 16108</strain>
    </source>
</reference>
<name>A0A830G5X7_9EURY</name>
<feature type="region of interest" description="Disordered" evidence="1">
    <location>
        <begin position="17"/>
        <end position="36"/>
    </location>
</feature>
<evidence type="ECO:0000259" key="2">
    <source>
        <dbReference type="Pfam" id="PF26266"/>
    </source>
</evidence>
<dbReference type="Proteomes" id="UP000614609">
    <property type="component" value="Unassembled WGS sequence"/>
</dbReference>
<dbReference type="Proteomes" id="UP000765891">
    <property type="component" value="Unassembled WGS sequence"/>
</dbReference>
<evidence type="ECO:0000313" key="4">
    <source>
        <dbReference type="EMBL" id="MBP1955644.1"/>
    </source>
</evidence>
<dbReference type="EMBL" id="JAGGKO010000005">
    <property type="protein sequence ID" value="MBP1955644.1"/>
    <property type="molecule type" value="Genomic_DNA"/>
</dbReference>
<sequence>MTAVAFVGAVEGCDAHHASRVPPMTAPERHADTSDDAECFEREQLARDADQARRRIDDLPESEARKLIADFLEDDTVVAVPTDRMLVHAPTNTVFEDVVQLAAYHQGWEAGRDDGVNA</sequence>
<dbReference type="InterPro" id="IPR058382">
    <property type="entry name" value="DUF8069"/>
</dbReference>
<dbReference type="Pfam" id="PF26266">
    <property type="entry name" value="DUF8069"/>
    <property type="match status" value="1"/>
</dbReference>
<comment type="caution">
    <text evidence="3">The sequence shown here is derived from an EMBL/GenBank/DDBJ whole genome shotgun (WGS) entry which is preliminary data.</text>
</comment>
<gene>
    <name evidence="3" type="ORF">GCM10009017_28170</name>
    <name evidence="4" type="ORF">J2752_002573</name>
</gene>
<reference evidence="4" key="3">
    <citation type="submission" date="2021-03" db="EMBL/GenBank/DDBJ databases">
        <title>Genomic Encyclopedia of Type Strains, Phase IV (KMG-IV): sequencing the most valuable type-strain genomes for metagenomic binning, comparative biology and taxonomic classification.</title>
        <authorList>
            <person name="Goeker M."/>
        </authorList>
    </citation>
    <scope>NUCLEOTIDE SEQUENCE</scope>
    <source>
        <strain evidence="4">DSM 22443</strain>
    </source>
</reference>
<dbReference type="OrthoDB" id="265281at2157"/>
<evidence type="ECO:0000313" key="3">
    <source>
        <dbReference type="EMBL" id="GGM76803.1"/>
    </source>
</evidence>
<accession>A0A830G5X7</accession>
<dbReference type="AlphaFoldDB" id="A0A830G5X7"/>
<feature type="domain" description="DUF8069" evidence="2">
    <location>
        <begin position="24"/>
        <end position="115"/>
    </location>
</feature>
<dbReference type="EMBL" id="BMOO01000013">
    <property type="protein sequence ID" value="GGM76803.1"/>
    <property type="molecule type" value="Genomic_DNA"/>
</dbReference>
<feature type="compositionally biased region" description="Basic and acidic residues" evidence="1">
    <location>
        <begin position="27"/>
        <end position="36"/>
    </location>
</feature>
<reference evidence="3" key="2">
    <citation type="submission" date="2020-09" db="EMBL/GenBank/DDBJ databases">
        <authorList>
            <person name="Sun Q."/>
            <person name="Ohkuma M."/>
        </authorList>
    </citation>
    <scope>NUCLEOTIDE SEQUENCE</scope>
    <source>
        <strain evidence="3">JCM 16108</strain>
    </source>
</reference>
<organism evidence="3 5">
    <name type="scientific">Halarchaeum rubridurum</name>
    <dbReference type="NCBI Taxonomy" id="489911"/>
    <lineage>
        <taxon>Archaea</taxon>
        <taxon>Methanobacteriati</taxon>
        <taxon>Methanobacteriota</taxon>
        <taxon>Stenosarchaea group</taxon>
        <taxon>Halobacteria</taxon>
        <taxon>Halobacteriales</taxon>
        <taxon>Halobacteriaceae</taxon>
    </lineage>
</organism>
<protein>
    <recommendedName>
        <fullName evidence="2">DUF8069 domain-containing protein</fullName>
    </recommendedName>
</protein>
<keyword evidence="5" id="KW-1185">Reference proteome</keyword>
<proteinExistence type="predicted"/>
<dbReference type="RefSeq" id="WP_188873224.1">
    <property type="nucleotide sequence ID" value="NZ_BMOO01000013.1"/>
</dbReference>
<evidence type="ECO:0000313" key="5">
    <source>
        <dbReference type="Proteomes" id="UP000614609"/>
    </source>
</evidence>
<evidence type="ECO:0000256" key="1">
    <source>
        <dbReference type="SAM" id="MobiDB-lite"/>
    </source>
</evidence>